<organism evidence="1 2">
    <name type="scientific">Nocardia stercoris</name>
    <dbReference type="NCBI Taxonomy" id="2483361"/>
    <lineage>
        <taxon>Bacteria</taxon>
        <taxon>Bacillati</taxon>
        <taxon>Actinomycetota</taxon>
        <taxon>Actinomycetes</taxon>
        <taxon>Mycobacteriales</taxon>
        <taxon>Nocardiaceae</taxon>
        <taxon>Nocardia</taxon>
    </lineage>
</organism>
<gene>
    <name evidence="1" type="ORF">EBN03_01530</name>
</gene>
<comment type="caution">
    <text evidence="1">The sequence shown here is derived from an EMBL/GenBank/DDBJ whole genome shotgun (WGS) entry which is preliminary data.</text>
</comment>
<dbReference type="EMBL" id="RFFH01000001">
    <property type="protein sequence ID" value="RMI35042.1"/>
    <property type="molecule type" value="Genomic_DNA"/>
</dbReference>
<reference evidence="1 2" key="1">
    <citation type="submission" date="2018-10" db="EMBL/GenBank/DDBJ databases">
        <title>Isolation from cow dung.</title>
        <authorList>
            <person name="Ling L."/>
        </authorList>
    </citation>
    <scope>NUCLEOTIDE SEQUENCE [LARGE SCALE GENOMIC DNA]</scope>
    <source>
        <strain evidence="1 2">NEAU-LL90</strain>
    </source>
</reference>
<evidence type="ECO:0000313" key="2">
    <source>
        <dbReference type="Proteomes" id="UP000279275"/>
    </source>
</evidence>
<sequence>MVDSSIALAEFDVTYTGGGAAAARMRDSWTTLWSLLSLMAVGDSCAARPIVIMDDTSVLENRCSLPGHSLTGRQKLDGVLLTDEAVVAGGFLEAAMDAIGDYANAFEQEREDGPVVADLRSVAQAFADALPDSVREKPEAVIIAGDPRGAAPLLRFEGQATGRIHRKGPLADGPLGAVAVIDPPEAGRDSGRH</sequence>
<name>A0A3M2LBX2_9NOCA</name>
<evidence type="ECO:0000313" key="1">
    <source>
        <dbReference type="EMBL" id="RMI35042.1"/>
    </source>
</evidence>
<dbReference type="AlphaFoldDB" id="A0A3M2LBX2"/>
<dbReference type="Proteomes" id="UP000279275">
    <property type="component" value="Unassembled WGS sequence"/>
</dbReference>
<protein>
    <submittedName>
        <fullName evidence="1">Uncharacterized protein</fullName>
    </submittedName>
</protein>
<keyword evidence="2" id="KW-1185">Reference proteome</keyword>
<accession>A0A3M2LBX2</accession>
<proteinExistence type="predicted"/>